<name>X1L9V3_9ZZZZ</name>
<comment type="caution">
    <text evidence="2">The sequence shown here is derived from an EMBL/GenBank/DDBJ whole genome shotgun (WGS) entry which is preliminary data.</text>
</comment>
<proteinExistence type="predicted"/>
<feature type="non-terminal residue" evidence="2">
    <location>
        <position position="1"/>
    </location>
</feature>
<accession>X1L9V3</accession>
<gene>
    <name evidence="2" type="ORF">S03H2_72545</name>
</gene>
<evidence type="ECO:0000256" key="1">
    <source>
        <dbReference type="SAM" id="MobiDB-lite"/>
    </source>
</evidence>
<dbReference type="AlphaFoldDB" id="X1L9V3"/>
<reference evidence="2" key="1">
    <citation type="journal article" date="2014" name="Front. Microbiol.">
        <title>High frequency of phylogenetically diverse reductive dehalogenase-homologous genes in deep subseafloor sedimentary metagenomes.</title>
        <authorList>
            <person name="Kawai M."/>
            <person name="Futagami T."/>
            <person name="Toyoda A."/>
            <person name="Takaki Y."/>
            <person name="Nishi S."/>
            <person name="Hori S."/>
            <person name="Arai W."/>
            <person name="Tsubouchi T."/>
            <person name="Morono Y."/>
            <person name="Uchiyama I."/>
            <person name="Ito T."/>
            <person name="Fujiyama A."/>
            <person name="Inagaki F."/>
            <person name="Takami H."/>
        </authorList>
    </citation>
    <scope>NUCLEOTIDE SEQUENCE</scope>
    <source>
        <strain evidence="2">Expedition CK06-06</strain>
    </source>
</reference>
<feature type="region of interest" description="Disordered" evidence="1">
    <location>
        <begin position="1"/>
        <end position="30"/>
    </location>
</feature>
<evidence type="ECO:0000313" key="2">
    <source>
        <dbReference type="EMBL" id="GAH90923.1"/>
    </source>
</evidence>
<protein>
    <submittedName>
        <fullName evidence="2">Uncharacterized protein</fullName>
    </submittedName>
</protein>
<dbReference type="EMBL" id="BARU01049118">
    <property type="protein sequence ID" value="GAH90923.1"/>
    <property type="molecule type" value="Genomic_DNA"/>
</dbReference>
<sequence>RSLPYIIGSPSPYQGEGDKGDRVTNKNLKG</sequence>
<organism evidence="2">
    <name type="scientific">marine sediment metagenome</name>
    <dbReference type="NCBI Taxonomy" id="412755"/>
    <lineage>
        <taxon>unclassified sequences</taxon>
        <taxon>metagenomes</taxon>
        <taxon>ecological metagenomes</taxon>
    </lineage>
</organism>